<keyword evidence="3" id="KW-0393">Immunoglobulin domain</keyword>
<sequence>MGRSLGGSNQLRERQVTICSHRTRVRTKERTQRVSDPETTERVLPLGDRLTQRGESSGAQVSGGDYVLPKPSYTEVKVPRFQNATLPCEFSFIEGTTDMSFIWHREDIVEEIEVEDVYAYMQQKFEFKEPQVVYSFHDNHEALEDQSYAYQERVSVEKEEVGDGVLTLYLHRVDYQDEGLYTCSAIGPHGKGEIKLNLLIQEEEEPPVVMDTEDDAAVARCHSAGWYKVPIVTWYNRREEEISENATIMVLEEKEDGSHRISSTLSGVKSHEIYHCHIRDAKKARRARTVHRKLKKGALRDHGEF</sequence>
<gene>
    <name evidence="6" type="primary">XB5894678</name>
</gene>
<dbReference type="AlphaFoldDB" id="A0A803JWQ6"/>
<reference evidence="6" key="1">
    <citation type="journal article" date="2010" name="Science">
        <title>The genome of the Western clawed frog Xenopus tropicalis.</title>
        <authorList>
            <person name="Hellsten U."/>
            <person name="Harland R.M."/>
            <person name="Gilchrist M.J."/>
            <person name="Hendrix D."/>
            <person name="Jurka J."/>
            <person name="Kapitonov V."/>
            <person name="Ovcharenko I."/>
            <person name="Putnam N.H."/>
            <person name="Shu S."/>
            <person name="Taher L."/>
            <person name="Blitz I.L."/>
            <person name="Blumberg B."/>
            <person name="Dichmann D.S."/>
            <person name="Dubchak I."/>
            <person name="Amaya E."/>
            <person name="Detter J.C."/>
            <person name="Fletcher R."/>
            <person name="Gerhard D.S."/>
            <person name="Goodstein D."/>
            <person name="Graves T."/>
            <person name="Grigoriev I.V."/>
            <person name="Grimwood J."/>
            <person name="Kawashima T."/>
            <person name="Lindquist E."/>
            <person name="Lucas S.M."/>
            <person name="Mead P.E."/>
            <person name="Mitros T."/>
            <person name="Ogino H."/>
            <person name="Ohta Y."/>
            <person name="Poliakov A.V."/>
            <person name="Pollet N."/>
            <person name="Robert J."/>
            <person name="Salamov A."/>
            <person name="Sater A.K."/>
            <person name="Schmutz J."/>
            <person name="Terry A."/>
            <person name="Vize P.D."/>
            <person name="Warren W.C."/>
            <person name="Wells D."/>
            <person name="Wills A."/>
            <person name="Wilson R.K."/>
            <person name="Zimmerman L.B."/>
            <person name="Zorn A.M."/>
            <person name="Grainger R."/>
            <person name="Grammer T."/>
            <person name="Khokha M.K."/>
            <person name="Richardson P.M."/>
            <person name="Rokhsar D.S."/>
        </authorList>
    </citation>
    <scope>NUCLEOTIDE SEQUENCE [LARGE SCALE GENOMIC DNA]</scope>
    <source>
        <strain evidence="6">Nigerian</strain>
    </source>
</reference>
<proteinExistence type="predicted"/>
<dbReference type="PANTHER" id="PTHR24100:SF147">
    <property type="entry name" value="BUTYROPHILIN-LIKE 12"/>
    <property type="match status" value="1"/>
</dbReference>
<dbReference type="GO" id="GO:0016020">
    <property type="term" value="C:membrane"/>
    <property type="evidence" value="ECO:0007669"/>
    <property type="project" value="UniProtKB-SubCell"/>
</dbReference>
<dbReference type="PANTHER" id="PTHR24100">
    <property type="entry name" value="BUTYROPHILIN"/>
    <property type="match status" value="1"/>
</dbReference>
<evidence type="ECO:0000313" key="6">
    <source>
        <dbReference type="Ensembl" id="ENSXETP00000112436"/>
    </source>
</evidence>
<protein>
    <submittedName>
        <fullName evidence="6">Provisional ortholog of butyrophilin like 10</fullName>
    </submittedName>
</protein>
<dbReference type="Pfam" id="PF07686">
    <property type="entry name" value="V-set"/>
    <property type="match status" value="1"/>
</dbReference>
<evidence type="ECO:0000256" key="2">
    <source>
        <dbReference type="ARBA" id="ARBA00023136"/>
    </source>
</evidence>
<evidence type="ECO:0000256" key="3">
    <source>
        <dbReference type="ARBA" id="ARBA00023319"/>
    </source>
</evidence>
<dbReference type="SUPFAM" id="SSF48726">
    <property type="entry name" value="Immunoglobulin"/>
    <property type="match status" value="2"/>
</dbReference>
<evidence type="ECO:0000256" key="1">
    <source>
        <dbReference type="ARBA" id="ARBA00004370"/>
    </source>
</evidence>
<feature type="compositionally biased region" description="Basic and acidic residues" evidence="4">
    <location>
        <begin position="26"/>
        <end position="41"/>
    </location>
</feature>
<dbReference type="InParanoid" id="A0A803JWQ6"/>
<dbReference type="Ensembl" id="ENSXETT00000113852">
    <property type="protein sequence ID" value="ENSXETP00000112436"/>
    <property type="gene ID" value="ENSXETG00000046927"/>
</dbReference>
<evidence type="ECO:0000259" key="5">
    <source>
        <dbReference type="PROSITE" id="PS50835"/>
    </source>
</evidence>
<dbReference type="PROSITE" id="PS50835">
    <property type="entry name" value="IG_LIKE"/>
    <property type="match status" value="1"/>
</dbReference>
<dbReference type="GeneTree" id="ENSGT00960000191267"/>
<dbReference type="InterPro" id="IPR007110">
    <property type="entry name" value="Ig-like_dom"/>
</dbReference>
<evidence type="ECO:0000256" key="4">
    <source>
        <dbReference type="SAM" id="MobiDB-lite"/>
    </source>
</evidence>
<dbReference type="InterPro" id="IPR036179">
    <property type="entry name" value="Ig-like_dom_sf"/>
</dbReference>
<comment type="subcellular location">
    <subcellularLocation>
        <location evidence="1">Membrane</location>
    </subcellularLocation>
</comment>
<feature type="domain" description="Ig-like" evidence="5">
    <location>
        <begin position="71"/>
        <end position="185"/>
    </location>
</feature>
<organism evidence="6">
    <name type="scientific">Xenopus tropicalis</name>
    <name type="common">Western clawed frog</name>
    <name type="synonym">Silurana tropicalis</name>
    <dbReference type="NCBI Taxonomy" id="8364"/>
    <lineage>
        <taxon>Eukaryota</taxon>
        <taxon>Metazoa</taxon>
        <taxon>Chordata</taxon>
        <taxon>Craniata</taxon>
        <taxon>Vertebrata</taxon>
        <taxon>Euteleostomi</taxon>
        <taxon>Amphibia</taxon>
        <taxon>Batrachia</taxon>
        <taxon>Anura</taxon>
        <taxon>Pipoidea</taxon>
        <taxon>Pipidae</taxon>
        <taxon>Xenopodinae</taxon>
        <taxon>Xenopus</taxon>
        <taxon>Silurana</taxon>
    </lineage>
</organism>
<dbReference type="Gene3D" id="2.60.40.10">
    <property type="entry name" value="Immunoglobulins"/>
    <property type="match status" value="2"/>
</dbReference>
<keyword evidence="2" id="KW-0472">Membrane</keyword>
<name>A0A803JWQ6_XENTR</name>
<dbReference type="InterPro" id="IPR013783">
    <property type="entry name" value="Ig-like_fold"/>
</dbReference>
<reference evidence="6" key="2">
    <citation type="submission" date="2021-03" db="UniProtKB">
        <authorList>
            <consortium name="Ensembl"/>
        </authorList>
    </citation>
    <scope>IDENTIFICATION</scope>
</reference>
<dbReference type="Pfam" id="PF22705">
    <property type="entry name" value="C2-set_3"/>
    <property type="match status" value="1"/>
</dbReference>
<dbReference type="InterPro" id="IPR053896">
    <property type="entry name" value="BTN3A2-like_Ig-C"/>
</dbReference>
<feature type="region of interest" description="Disordered" evidence="4">
    <location>
        <begin position="24"/>
        <end position="43"/>
    </location>
</feature>
<dbReference type="InterPro" id="IPR050504">
    <property type="entry name" value="IgSF_BTN/MOG"/>
</dbReference>
<accession>A0A803JWQ6</accession>
<dbReference type="InterPro" id="IPR013106">
    <property type="entry name" value="Ig_V-set"/>
</dbReference>